<dbReference type="InterPro" id="IPR051610">
    <property type="entry name" value="GPI/OXD"/>
</dbReference>
<comment type="pathway">
    <text evidence="1">Carbohydrate degradation; glycolysis; D-glyceraldehyde 3-phosphate and glycerone phosphate from D-glucose: step 2/4.</text>
</comment>
<dbReference type="GO" id="GO:0006096">
    <property type="term" value="P:glycolytic process"/>
    <property type="evidence" value="ECO:0007669"/>
    <property type="project" value="UniProtKB-UniPathway"/>
</dbReference>
<dbReference type="InterPro" id="IPR010551">
    <property type="entry name" value="G6P_isomerase_prok"/>
</dbReference>
<keyword evidence="5" id="KW-0479">Metal-binding</keyword>
<evidence type="ECO:0000256" key="4">
    <source>
        <dbReference type="ARBA" id="ARBA00022432"/>
    </source>
</evidence>
<feature type="domain" description="Glucose-6-phosphate isomerase prokaryote" evidence="8">
    <location>
        <begin position="36"/>
        <end position="184"/>
    </location>
</feature>
<dbReference type="UniPathway" id="UPA00109">
    <property type="reaction ID" value="UER00181"/>
</dbReference>
<name>A0A1B2DUM9_9BACL</name>
<evidence type="ECO:0000256" key="5">
    <source>
        <dbReference type="ARBA" id="ARBA00022723"/>
    </source>
</evidence>
<protein>
    <recommendedName>
        <fullName evidence="3">glucose-6-phosphate isomerase</fullName>
        <ecNumber evidence="3">5.3.1.9</ecNumber>
    </recommendedName>
</protein>
<evidence type="ECO:0000256" key="2">
    <source>
        <dbReference type="ARBA" id="ARBA00006542"/>
    </source>
</evidence>
<reference evidence="9" key="1">
    <citation type="submission" date="2016-08" db="EMBL/GenBank/DDBJ databases">
        <title>Complete Genome Seqeunce of Paenibacillus sp. nov. IHBB 9852 from high altitute lake of Indian trans-Himalayas.</title>
        <authorList>
            <person name="Kiran S."/>
            <person name="Swarnkar M.K."/>
            <person name="Rana A."/>
            <person name="Tewari R."/>
            <person name="Gulati A."/>
        </authorList>
    </citation>
    <scope>NUCLEOTIDE SEQUENCE [LARGE SCALE GENOMIC DNA]</scope>
    <source>
        <strain evidence="9">IHBB 9852</strain>
    </source>
</reference>
<evidence type="ECO:0000256" key="7">
    <source>
        <dbReference type="ARBA" id="ARBA00029321"/>
    </source>
</evidence>
<dbReference type="EMBL" id="CP016809">
    <property type="protein sequence ID" value="ANY71415.1"/>
    <property type="molecule type" value="Genomic_DNA"/>
</dbReference>
<dbReference type="Pfam" id="PF06560">
    <property type="entry name" value="GPI"/>
    <property type="match status" value="1"/>
</dbReference>
<comment type="similarity">
    <text evidence="2">Belongs to the archaeal-type GPI family.</text>
</comment>
<dbReference type="OrthoDB" id="5592106at2"/>
<dbReference type="InterPro" id="IPR011051">
    <property type="entry name" value="RmlC_Cupin_sf"/>
</dbReference>
<evidence type="ECO:0000256" key="3">
    <source>
        <dbReference type="ARBA" id="ARBA00011952"/>
    </source>
</evidence>
<comment type="catalytic activity">
    <reaction evidence="7">
        <text>alpha-D-glucose 6-phosphate = beta-D-fructose 6-phosphate</text>
        <dbReference type="Rhea" id="RHEA:11816"/>
        <dbReference type="ChEBI" id="CHEBI:57634"/>
        <dbReference type="ChEBI" id="CHEBI:58225"/>
        <dbReference type="EC" id="5.3.1.9"/>
    </reaction>
</comment>
<evidence type="ECO:0000256" key="6">
    <source>
        <dbReference type="ARBA" id="ARBA00023152"/>
    </source>
</evidence>
<dbReference type="PANTHER" id="PTHR35848">
    <property type="entry name" value="OXALATE-BINDING PROTEIN"/>
    <property type="match status" value="1"/>
</dbReference>
<dbReference type="Gene3D" id="2.60.120.10">
    <property type="entry name" value="Jelly Rolls"/>
    <property type="match status" value="1"/>
</dbReference>
<dbReference type="CDD" id="cd02218">
    <property type="entry name" value="cupin_PGI"/>
    <property type="match status" value="1"/>
</dbReference>
<dbReference type="GO" id="GO:0004347">
    <property type="term" value="F:glucose-6-phosphate isomerase activity"/>
    <property type="evidence" value="ECO:0007669"/>
    <property type="project" value="UniProtKB-EC"/>
</dbReference>
<sequence length="200" mass="22507">MDFMKDNYGAASALAPFAVYFSLHNGRSDTRASLRRHLSNMKGMYADDHALSLMLEQEDVLLYEFHELGIPESPGNLAFGTSIVYPGKIGEEYFMTKGHFHTILDTAEVYYCIGGKGLMLMENPEGEWEVQEFTPGRAVYVPGRYAHRSINTGTEPLITFYVFRADAGHDYGSIETRGFRKIAVERDGKPALVDNPKWHA</sequence>
<dbReference type="InterPro" id="IPR014710">
    <property type="entry name" value="RmlC-like_jellyroll"/>
</dbReference>
<evidence type="ECO:0000256" key="1">
    <source>
        <dbReference type="ARBA" id="ARBA00004926"/>
    </source>
</evidence>
<dbReference type="AlphaFoldDB" id="A0A1B2DUM9"/>
<dbReference type="EC" id="5.3.1.9" evidence="3"/>
<dbReference type="PANTHER" id="PTHR35848:SF6">
    <property type="entry name" value="CUPIN TYPE-2 DOMAIN-CONTAINING PROTEIN"/>
    <property type="match status" value="1"/>
</dbReference>
<keyword evidence="11" id="KW-1185">Reference proteome</keyword>
<gene>
    <name evidence="10" type="ORF">BBD40_04550</name>
    <name evidence="9" type="ORF">BBD41_01810</name>
</gene>
<evidence type="ECO:0000313" key="9">
    <source>
        <dbReference type="EMBL" id="ANY71415.1"/>
    </source>
</evidence>
<reference evidence="10 11" key="2">
    <citation type="submission" date="2016-12" db="EMBL/GenBank/DDBJ databases">
        <title>Genome sequencing and description of Paenibacillus sp. nov. from high altitude lake in the Indian Trans- Himalayas.</title>
        <authorList>
            <person name="Kiran S."/>
            <person name="Swarnkar M.K."/>
            <person name="Rana A."/>
            <person name="Tewari R."/>
            <person name="Gulati A."/>
        </authorList>
    </citation>
    <scope>NUCLEOTIDE SEQUENCE [LARGE SCALE GENOMIC DNA]</scope>
    <source>
        <strain evidence="10 11">IHBB 9951</strain>
    </source>
</reference>
<dbReference type="GO" id="GO:0046872">
    <property type="term" value="F:metal ion binding"/>
    <property type="evidence" value="ECO:0007669"/>
    <property type="project" value="UniProtKB-KW"/>
</dbReference>
<proteinExistence type="inferred from homology"/>
<keyword evidence="4" id="KW-0312">Gluconeogenesis</keyword>
<evidence type="ECO:0000313" key="11">
    <source>
        <dbReference type="Proteomes" id="UP000189059"/>
    </source>
</evidence>
<dbReference type="KEGG" id="pib:BBD41_01810"/>
<keyword evidence="9" id="KW-0413">Isomerase</keyword>
<evidence type="ECO:0000259" key="8">
    <source>
        <dbReference type="Pfam" id="PF06560"/>
    </source>
</evidence>
<dbReference type="GO" id="GO:0005737">
    <property type="term" value="C:cytoplasm"/>
    <property type="evidence" value="ECO:0007669"/>
    <property type="project" value="InterPro"/>
</dbReference>
<keyword evidence="6" id="KW-0324">Glycolysis</keyword>
<accession>A0A1B2DUM9</accession>
<dbReference type="Proteomes" id="UP000189059">
    <property type="component" value="Unassembled WGS sequence"/>
</dbReference>
<organism evidence="9">
    <name type="scientific">Paenibacillus ihbetae</name>
    <dbReference type="NCBI Taxonomy" id="1870820"/>
    <lineage>
        <taxon>Bacteria</taxon>
        <taxon>Bacillati</taxon>
        <taxon>Bacillota</taxon>
        <taxon>Bacilli</taxon>
        <taxon>Bacillales</taxon>
        <taxon>Paenibacillaceae</taxon>
        <taxon>Paenibacillus</taxon>
    </lineage>
</organism>
<dbReference type="EMBL" id="MRVI01000001">
    <property type="protein sequence ID" value="OOC61225.1"/>
    <property type="molecule type" value="Genomic_DNA"/>
</dbReference>
<dbReference type="GO" id="GO:0006094">
    <property type="term" value="P:gluconeogenesis"/>
    <property type="evidence" value="ECO:0007669"/>
    <property type="project" value="UniProtKB-KW"/>
</dbReference>
<dbReference type="SUPFAM" id="SSF51182">
    <property type="entry name" value="RmlC-like cupins"/>
    <property type="match status" value="1"/>
</dbReference>
<evidence type="ECO:0000313" key="10">
    <source>
        <dbReference type="EMBL" id="OOC61225.1"/>
    </source>
</evidence>